<dbReference type="InterPro" id="IPR013708">
    <property type="entry name" value="Shikimate_DH-bd_N"/>
</dbReference>
<dbReference type="Gene3D" id="3.40.50.720">
    <property type="entry name" value="NAD(P)-binding Rossmann-like Domain"/>
    <property type="match status" value="1"/>
</dbReference>
<evidence type="ECO:0000256" key="1">
    <source>
        <dbReference type="ARBA" id="ARBA00004871"/>
    </source>
</evidence>
<comment type="pathway">
    <text evidence="1">Metabolic intermediate biosynthesis; chorismate biosynthesis; chorismate from D-erythrose 4-phosphate and phosphoenolpyruvate: step 4/7.</text>
</comment>
<dbReference type="InterPro" id="IPR036291">
    <property type="entry name" value="NAD(P)-bd_dom_sf"/>
</dbReference>
<dbReference type="GO" id="GO:0009073">
    <property type="term" value="P:aromatic amino acid family biosynthetic process"/>
    <property type="evidence" value="ECO:0007669"/>
    <property type="project" value="UniProtKB-KW"/>
</dbReference>
<protein>
    <submittedName>
        <fullName evidence="5">Shikimate dehydrogenase</fullName>
    </submittedName>
</protein>
<dbReference type="SUPFAM" id="SSF51735">
    <property type="entry name" value="NAD(P)-binding Rossmann-fold domains"/>
    <property type="match status" value="1"/>
</dbReference>
<dbReference type="RefSeq" id="WP_150987646.1">
    <property type="nucleotide sequence ID" value="NZ_CP062803.1"/>
</dbReference>
<sequence>MTQSLLIPSPQGSTRLFAVLGDPVGQVQAPVLLNRLFLELDADAVTIPVHVRTGQLKTVVEGLKRMENLDGIVVTIPHKFAICSHADRVSTTVGLAGSANVLRRDPDGSWFAENLDGLGFVQGLRAQAHEPAGKLVALFGAGGAGAAIATALVQAGVRRVMLTDTLASRADDLADRLNAYKPEVAISLANPTLNDVDMAINASPVGLNAHDPIPFPIDDLPQHAIVTDIIMKPAETRLLKCAVKRGLKTHPGIHMLTPQIQLYAEFFGVTRPVHGNC</sequence>
<evidence type="ECO:0000259" key="4">
    <source>
        <dbReference type="Pfam" id="PF08501"/>
    </source>
</evidence>
<dbReference type="PANTHER" id="PTHR21089:SF1">
    <property type="entry name" value="BIFUNCTIONAL 3-DEHYDROQUINATE DEHYDRATASE_SHIKIMATE DEHYDROGENASE, CHLOROPLASTIC"/>
    <property type="match status" value="1"/>
</dbReference>
<dbReference type="InterPro" id="IPR022893">
    <property type="entry name" value="Shikimate_DH_fam"/>
</dbReference>
<feature type="domain" description="Shikimate dehydrogenase substrate binding N-terminal" evidence="4">
    <location>
        <begin position="19"/>
        <end position="102"/>
    </location>
</feature>
<organism evidence="5 6">
    <name type="scientific">Cupriavidus basilensis</name>
    <dbReference type="NCBI Taxonomy" id="68895"/>
    <lineage>
        <taxon>Bacteria</taxon>
        <taxon>Pseudomonadati</taxon>
        <taxon>Pseudomonadota</taxon>
        <taxon>Betaproteobacteria</taxon>
        <taxon>Burkholderiales</taxon>
        <taxon>Burkholderiaceae</taxon>
        <taxon>Cupriavidus</taxon>
    </lineage>
</organism>
<dbReference type="EMBL" id="CP062803">
    <property type="protein sequence ID" value="QOT77867.1"/>
    <property type="molecule type" value="Genomic_DNA"/>
</dbReference>
<dbReference type="GeneID" id="98400752"/>
<evidence type="ECO:0000313" key="6">
    <source>
        <dbReference type="Proteomes" id="UP000397656"/>
    </source>
</evidence>
<dbReference type="Pfam" id="PF08501">
    <property type="entry name" value="Shikimate_dh_N"/>
    <property type="match status" value="1"/>
</dbReference>
<dbReference type="Proteomes" id="UP000397656">
    <property type="component" value="Chromosome 1"/>
</dbReference>
<dbReference type="InterPro" id="IPR046346">
    <property type="entry name" value="Aminoacid_DH-like_N_sf"/>
</dbReference>
<dbReference type="GO" id="GO:0019632">
    <property type="term" value="P:shikimate metabolic process"/>
    <property type="evidence" value="ECO:0007669"/>
    <property type="project" value="TreeGrafter"/>
</dbReference>
<evidence type="ECO:0000256" key="3">
    <source>
        <dbReference type="ARBA" id="ARBA00023141"/>
    </source>
</evidence>
<name>A0A643FQP2_9BURK</name>
<evidence type="ECO:0000256" key="2">
    <source>
        <dbReference type="ARBA" id="ARBA00023002"/>
    </source>
</evidence>
<gene>
    <name evidence="5" type="ORF">F7R26_007510</name>
</gene>
<keyword evidence="2" id="KW-0560">Oxidoreductase</keyword>
<accession>A0A643FQP2</accession>
<proteinExistence type="predicted"/>
<keyword evidence="3" id="KW-0028">Amino-acid biosynthesis</keyword>
<dbReference type="GO" id="GO:0004764">
    <property type="term" value="F:shikimate 3-dehydrogenase (NADP+) activity"/>
    <property type="evidence" value="ECO:0007669"/>
    <property type="project" value="InterPro"/>
</dbReference>
<reference evidence="5 6" key="1">
    <citation type="submission" date="2020-10" db="EMBL/GenBank/DDBJ databases">
        <title>Complete genome sequence of Cupriavidus basilensis CCUG 49340T.</title>
        <authorList>
            <person name="Salva-Serra F."/>
            <person name="Donoso R.A."/>
            <person name="Cho K.H."/>
            <person name="Yoo J.A."/>
            <person name="Lee K."/>
            <person name="Yoon S.-H."/>
            <person name="Perez-Pantoja D."/>
            <person name="Moore E.R.B."/>
        </authorList>
    </citation>
    <scope>NUCLEOTIDE SEQUENCE [LARGE SCALE GENOMIC DNA]</scope>
    <source>
        <strain evidence="6">CCUG 49340</strain>
    </source>
</reference>
<evidence type="ECO:0000313" key="5">
    <source>
        <dbReference type="EMBL" id="QOT77867.1"/>
    </source>
</evidence>
<dbReference type="Gene3D" id="3.40.50.10860">
    <property type="entry name" value="Leucine Dehydrogenase, chain A, domain 1"/>
    <property type="match status" value="1"/>
</dbReference>
<dbReference type="AlphaFoldDB" id="A0A643FQP2"/>
<dbReference type="SUPFAM" id="SSF53223">
    <property type="entry name" value="Aminoacid dehydrogenase-like, N-terminal domain"/>
    <property type="match status" value="1"/>
</dbReference>
<keyword evidence="3" id="KW-0057">Aromatic amino acid biosynthesis</keyword>
<dbReference type="GO" id="GO:0009423">
    <property type="term" value="P:chorismate biosynthetic process"/>
    <property type="evidence" value="ECO:0007669"/>
    <property type="project" value="TreeGrafter"/>
</dbReference>
<dbReference type="PANTHER" id="PTHR21089">
    <property type="entry name" value="SHIKIMATE DEHYDROGENASE"/>
    <property type="match status" value="1"/>
</dbReference>